<comment type="caution">
    <text evidence="1">The sequence shown here is derived from an EMBL/GenBank/DDBJ whole genome shotgun (WGS) entry which is preliminary data.</text>
</comment>
<keyword evidence="2" id="KW-1185">Reference proteome</keyword>
<dbReference type="Proteomes" id="UP001233172">
    <property type="component" value="Unassembled WGS sequence"/>
</dbReference>
<reference evidence="1" key="1">
    <citation type="journal article" date="2023" name="PLoS Negl. Trop. Dis.">
        <title>A genome sequence for Biomphalaria pfeifferi, the major vector snail for the human-infecting parasite Schistosoma mansoni.</title>
        <authorList>
            <person name="Bu L."/>
            <person name="Lu L."/>
            <person name="Laidemitt M.R."/>
            <person name="Zhang S.M."/>
            <person name="Mutuku M."/>
            <person name="Mkoji G."/>
            <person name="Steinauer M."/>
            <person name="Loker E.S."/>
        </authorList>
    </citation>
    <scope>NUCLEOTIDE SEQUENCE</scope>
    <source>
        <strain evidence="1">KasaAsao</strain>
    </source>
</reference>
<proteinExistence type="predicted"/>
<organism evidence="1 2">
    <name type="scientific">Biomphalaria pfeifferi</name>
    <name type="common">Bloodfluke planorb</name>
    <name type="synonym">Freshwater snail</name>
    <dbReference type="NCBI Taxonomy" id="112525"/>
    <lineage>
        <taxon>Eukaryota</taxon>
        <taxon>Metazoa</taxon>
        <taxon>Spiralia</taxon>
        <taxon>Lophotrochozoa</taxon>
        <taxon>Mollusca</taxon>
        <taxon>Gastropoda</taxon>
        <taxon>Heterobranchia</taxon>
        <taxon>Euthyneura</taxon>
        <taxon>Panpulmonata</taxon>
        <taxon>Hygrophila</taxon>
        <taxon>Lymnaeoidea</taxon>
        <taxon>Planorbidae</taxon>
        <taxon>Biomphalaria</taxon>
    </lineage>
</organism>
<sequence length="203" mass="23559">MAANLVLQINKLGFINSKGDPKGFVCFLIKNNLPKGLVPRYRGNRLHILFHICGLFIHHYTILLDFCKKLQSRLWRITISCCDETAKKKQMCALGMVGKLLTAPWLKLFYIPKTERMAYFKAIEFIKDALERIKKSVAHPLSMLWVLRILVWNSLIVFSPKDEELENMLKLCLTGVAEVIEKQYVNLFNIIPNENIENQTETY</sequence>
<protein>
    <submittedName>
        <fullName evidence="1">Uncharacterized protein</fullName>
    </submittedName>
</protein>
<gene>
    <name evidence="1" type="ORF">Bpfe_004774</name>
</gene>
<dbReference type="EMBL" id="JASAOG010000012">
    <property type="protein sequence ID" value="KAK0065977.1"/>
    <property type="molecule type" value="Genomic_DNA"/>
</dbReference>
<dbReference type="AlphaFoldDB" id="A0AAD8C4Y4"/>
<evidence type="ECO:0000313" key="1">
    <source>
        <dbReference type="EMBL" id="KAK0065977.1"/>
    </source>
</evidence>
<accession>A0AAD8C4Y4</accession>
<name>A0AAD8C4Y4_BIOPF</name>
<reference evidence="1" key="2">
    <citation type="submission" date="2023-04" db="EMBL/GenBank/DDBJ databases">
        <authorList>
            <person name="Bu L."/>
            <person name="Lu L."/>
            <person name="Laidemitt M.R."/>
            <person name="Zhang S.M."/>
            <person name="Mutuku M."/>
            <person name="Mkoji G."/>
            <person name="Steinauer M."/>
            <person name="Loker E.S."/>
        </authorList>
    </citation>
    <scope>NUCLEOTIDE SEQUENCE</scope>
    <source>
        <strain evidence="1">KasaAsao</strain>
        <tissue evidence="1">Whole Snail</tissue>
    </source>
</reference>
<evidence type="ECO:0000313" key="2">
    <source>
        <dbReference type="Proteomes" id="UP001233172"/>
    </source>
</evidence>